<dbReference type="Pfam" id="PF00856">
    <property type="entry name" value="SET"/>
    <property type="match status" value="1"/>
</dbReference>
<dbReference type="PANTHER" id="PTHR47643:SF2">
    <property type="entry name" value="TPR DOMAIN PROTEIN (AFU_ORTHOLOGUE AFUA_5G12710)"/>
    <property type="match status" value="1"/>
</dbReference>
<evidence type="ECO:0000256" key="2">
    <source>
        <dbReference type="SAM" id="MobiDB-lite"/>
    </source>
</evidence>
<reference evidence="4 5" key="1">
    <citation type="journal article" date="2024" name="Commun. Biol.">
        <title>Comparative genomic analysis of thermophilic fungi reveals convergent evolutionary adaptations and gene losses.</title>
        <authorList>
            <person name="Steindorff A.S."/>
            <person name="Aguilar-Pontes M.V."/>
            <person name="Robinson A.J."/>
            <person name="Andreopoulos B."/>
            <person name="LaButti K."/>
            <person name="Kuo A."/>
            <person name="Mondo S."/>
            <person name="Riley R."/>
            <person name="Otillar R."/>
            <person name="Haridas S."/>
            <person name="Lipzen A."/>
            <person name="Grimwood J."/>
            <person name="Schmutz J."/>
            <person name="Clum A."/>
            <person name="Reid I.D."/>
            <person name="Moisan M.C."/>
            <person name="Butler G."/>
            <person name="Nguyen T.T.M."/>
            <person name="Dewar K."/>
            <person name="Conant G."/>
            <person name="Drula E."/>
            <person name="Henrissat B."/>
            <person name="Hansel C."/>
            <person name="Singer S."/>
            <person name="Hutchinson M.I."/>
            <person name="de Vries R.P."/>
            <person name="Natvig D.O."/>
            <person name="Powell A.J."/>
            <person name="Tsang A."/>
            <person name="Grigoriev I.V."/>
        </authorList>
    </citation>
    <scope>NUCLEOTIDE SEQUENCE [LARGE SCALE GENOMIC DNA]</scope>
    <source>
        <strain evidence="4 5">CBS 494.80</strain>
    </source>
</reference>
<evidence type="ECO:0000256" key="1">
    <source>
        <dbReference type="PROSITE-ProRule" id="PRU00339"/>
    </source>
</evidence>
<comment type="caution">
    <text evidence="4">The sequence shown here is derived from an EMBL/GenBank/DDBJ whole genome shotgun (WGS) entry which is preliminary data.</text>
</comment>
<dbReference type="PROSITE" id="PS50005">
    <property type="entry name" value="TPR"/>
    <property type="match status" value="1"/>
</dbReference>
<dbReference type="SUPFAM" id="SSF48452">
    <property type="entry name" value="TPR-like"/>
    <property type="match status" value="1"/>
</dbReference>
<organism evidence="4 5">
    <name type="scientific">Oculimacula yallundae</name>
    <dbReference type="NCBI Taxonomy" id="86028"/>
    <lineage>
        <taxon>Eukaryota</taxon>
        <taxon>Fungi</taxon>
        <taxon>Dikarya</taxon>
        <taxon>Ascomycota</taxon>
        <taxon>Pezizomycotina</taxon>
        <taxon>Leotiomycetes</taxon>
        <taxon>Helotiales</taxon>
        <taxon>Ploettnerulaceae</taxon>
        <taxon>Oculimacula</taxon>
    </lineage>
</organism>
<dbReference type="PANTHER" id="PTHR47643">
    <property type="entry name" value="TPR DOMAIN PROTEIN (AFU_ORTHOLOGUE AFUA_5G12710)"/>
    <property type="match status" value="1"/>
</dbReference>
<proteinExistence type="predicted"/>
<protein>
    <recommendedName>
        <fullName evidence="3">SET domain-containing protein</fullName>
    </recommendedName>
</protein>
<feature type="repeat" description="TPR" evidence="1">
    <location>
        <begin position="207"/>
        <end position="240"/>
    </location>
</feature>
<dbReference type="Gene3D" id="1.25.40.10">
    <property type="entry name" value="Tetratricopeptide repeat domain"/>
    <property type="match status" value="1"/>
</dbReference>
<evidence type="ECO:0000313" key="5">
    <source>
        <dbReference type="Proteomes" id="UP001595075"/>
    </source>
</evidence>
<dbReference type="PROSITE" id="PS50280">
    <property type="entry name" value="SET"/>
    <property type="match status" value="1"/>
</dbReference>
<dbReference type="InterPro" id="IPR011990">
    <property type="entry name" value="TPR-like_helical_dom_sf"/>
</dbReference>
<name>A0ABR4CAK3_9HELO</name>
<dbReference type="InterPro" id="IPR046341">
    <property type="entry name" value="SET_dom_sf"/>
</dbReference>
<sequence>MSSIVQSTDPGYQQLQKVLESHKNGAHNASRRTGERPKDLQTREQCVSEFDMASMSQKMRNMQSGHMMMTSVTGNPYPPSIADMQDLKRIMIKDLMLENHHRGSYMLLRFVCKSMRMTAIMNVAEDETGMVIPFAIYMQEPEAVRKAESILRQNCVIILKEPYFKLGTNGQYAVRVDQPTDIVWLADDDSRIPTEWKVLPDASSASAEYWKRKGNEFVGKSKYYDAIEIYTKALWFSPPPEELDNIYRNRALAYLRTEAFDFALKDISYVSDPQEKGLYRKGLALYGLGRFKDAFDVFQILIDAYPGSKYGNQELNRCRLRVVEQETGIYDFRALYKATALRPPRLDIANFIGPVEVRDSTGRGRGLFTTQAVEAGEILLCEKAFAYCYAASPGEAAKMQSTHLAEISFMIDVAREKANTINFLRINSLHRQIPCKFSRCFSSLHIFIALESTKRSHTDLIICMKITVGTHADLIRVVSNKLVLNPSLRPLFEDLYGGDYEGIKDASADGSPVIDTFLVARTVHLNCFSCPLTSKDTTQYTEDEDTTEHTTGLWITSSYINHSCMGTCDRSYIGDMQIVRAARDMPAGTELTFSYIALEDTEAMKTTLMDGWGFECDCARCADDRSTSSNVKAQRQKLIESFNDTSASLKRKRDLVSQLNKTYQQPASQVPRFDMWDLYIDLVTESAQHGESEEKLIDEVVDALESVGFVIEGARVSSDASEEIVVRQWGAPHHEVTAAWLTMRNRYKALGLMELADQAKEFARIGWMLRVGEDTSFVYDNPPPR</sequence>
<gene>
    <name evidence="4" type="ORF">VTL71DRAFT_2557</name>
</gene>
<keyword evidence="5" id="KW-1185">Reference proteome</keyword>
<dbReference type="SMART" id="SM00028">
    <property type="entry name" value="TPR"/>
    <property type="match status" value="2"/>
</dbReference>
<dbReference type="InterPro" id="IPR053209">
    <property type="entry name" value="Gramillin-biosynth_MTr"/>
</dbReference>
<accession>A0ABR4CAK3</accession>
<dbReference type="Gene3D" id="2.170.270.10">
    <property type="entry name" value="SET domain"/>
    <property type="match status" value="1"/>
</dbReference>
<dbReference type="EMBL" id="JAZHXI010000011">
    <property type="protein sequence ID" value="KAL2066486.1"/>
    <property type="molecule type" value="Genomic_DNA"/>
</dbReference>
<dbReference type="InterPro" id="IPR019734">
    <property type="entry name" value="TPR_rpt"/>
</dbReference>
<dbReference type="SUPFAM" id="SSF82199">
    <property type="entry name" value="SET domain"/>
    <property type="match status" value="1"/>
</dbReference>
<dbReference type="Proteomes" id="UP001595075">
    <property type="component" value="Unassembled WGS sequence"/>
</dbReference>
<keyword evidence="1" id="KW-0802">TPR repeat</keyword>
<evidence type="ECO:0000313" key="4">
    <source>
        <dbReference type="EMBL" id="KAL2066486.1"/>
    </source>
</evidence>
<evidence type="ECO:0000259" key="3">
    <source>
        <dbReference type="PROSITE" id="PS50280"/>
    </source>
</evidence>
<feature type="region of interest" description="Disordered" evidence="2">
    <location>
        <begin position="22"/>
        <end position="42"/>
    </location>
</feature>
<dbReference type="InterPro" id="IPR001214">
    <property type="entry name" value="SET_dom"/>
</dbReference>
<feature type="compositionally biased region" description="Basic and acidic residues" evidence="2">
    <location>
        <begin position="32"/>
        <end position="42"/>
    </location>
</feature>
<feature type="domain" description="SET" evidence="3">
    <location>
        <begin position="353"/>
        <end position="596"/>
    </location>
</feature>
<dbReference type="CDD" id="cd20071">
    <property type="entry name" value="SET_SMYD"/>
    <property type="match status" value="1"/>
</dbReference>